<evidence type="ECO:0000256" key="1">
    <source>
        <dbReference type="ARBA" id="ARBA00030209"/>
    </source>
</evidence>
<comment type="caution">
    <text evidence="6">The sequence shown here is derived from an EMBL/GenBank/DDBJ whole genome shotgun (WGS) entry which is preliminary data.</text>
</comment>
<comment type="similarity">
    <text evidence="3">Belongs to the ketol-acid reductoisomerase family.</text>
</comment>
<dbReference type="PROSITE" id="PS51851">
    <property type="entry name" value="KARI_C"/>
    <property type="match status" value="1"/>
</dbReference>
<feature type="domain" description="KARI C-terminal knotted" evidence="5">
    <location>
        <begin position="1"/>
        <end position="191"/>
    </location>
</feature>
<reference evidence="6" key="1">
    <citation type="submission" date="2023-03" db="EMBL/GenBank/DDBJ databases">
        <authorList>
            <person name="Steffen K."/>
            <person name="Cardenas P."/>
        </authorList>
    </citation>
    <scope>NUCLEOTIDE SEQUENCE</scope>
</reference>
<protein>
    <recommendedName>
        <fullName evidence="2">Acetohydroxy-acid reductoisomerase</fullName>
    </recommendedName>
    <alternativeName>
        <fullName evidence="1">Alpha-keto-beta-hydroxylacyl reductoisomerase</fullName>
    </alternativeName>
</protein>
<dbReference type="EMBL" id="CASHTH010002173">
    <property type="protein sequence ID" value="CAI8025658.1"/>
    <property type="molecule type" value="Genomic_DNA"/>
</dbReference>
<keyword evidence="7" id="KW-1185">Reference proteome</keyword>
<evidence type="ECO:0000313" key="7">
    <source>
        <dbReference type="Proteomes" id="UP001174909"/>
    </source>
</evidence>
<keyword evidence="3" id="KW-0560">Oxidoreductase</keyword>
<evidence type="ECO:0000259" key="5">
    <source>
        <dbReference type="PROSITE" id="PS51851"/>
    </source>
</evidence>
<feature type="compositionally biased region" description="Basic and acidic residues" evidence="4">
    <location>
        <begin position="68"/>
        <end position="78"/>
    </location>
</feature>
<dbReference type="AlphaFoldDB" id="A0AA35WLA5"/>
<dbReference type="InterPro" id="IPR008927">
    <property type="entry name" value="6-PGluconate_DH-like_C_sf"/>
</dbReference>
<accession>A0AA35WLA5</accession>
<comment type="caution">
    <text evidence="3">Lacks conserved residue(s) required for the propagation of feature annotation.</text>
</comment>
<keyword evidence="3" id="KW-0028">Amino-acid biosynthesis</keyword>
<dbReference type="InterPro" id="IPR000506">
    <property type="entry name" value="KARI_C"/>
</dbReference>
<dbReference type="Pfam" id="PF01450">
    <property type="entry name" value="KARI_C"/>
    <property type="match status" value="1"/>
</dbReference>
<dbReference type="GO" id="GO:0009097">
    <property type="term" value="P:isoleucine biosynthetic process"/>
    <property type="evidence" value="ECO:0007669"/>
    <property type="project" value="UniProtKB-UniRule"/>
</dbReference>
<evidence type="ECO:0000313" key="6">
    <source>
        <dbReference type="EMBL" id="CAI8025658.1"/>
    </source>
</evidence>
<sequence length="195" mass="21813">MREVFTRGSGVPGLLAIHQDASGMARHRPGLCAWRRVHPSRRAGHDLQGGDGDRPVRRAVRPLRRRHGADQGRVRDAGGGRVPAGVGLLRVHARAEADRRPALPGRHGVHEVLGQRHGRVRRLLARPGRDRRARQGEHEAVLEAVQDGSFAREWIAENDEGRPRFDRLRKENAEHPIESVGKELRGMMSFLKEAD</sequence>
<dbReference type="Gene3D" id="6.10.240.10">
    <property type="match status" value="1"/>
</dbReference>
<feature type="compositionally biased region" description="Basic residues" evidence="4">
    <location>
        <begin position="57"/>
        <end position="67"/>
    </location>
</feature>
<evidence type="ECO:0000256" key="4">
    <source>
        <dbReference type="SAM" id="MobiDB-lite"/>
    </source>
</evidence>
<name>A0AA35WLA5_GEOBA</name>
<organism evidence="6 7">
    <name type="scientific">Geodia barretti</name>
    <name type="common">Barrett's horny sponge</name>
    <dbReference type="NCBI Taxonomy" id="519541"/>
    <lineage>
        <taxon>Eukaryota</taxon>
        <taxon>Metazoa</taxon>
        <taxon>Porifera</taxon>
        <taxon>Demospongiae</taxon>
        <taxon>Heteroscleromorpha</taxon>
        <taxon>Tetractinellida</taxon>
        <taxon>Astrophorina</taxon>
        <taxon>Geodiidae</taxon>
        <taxon>Geodia</taxon>
    </lineage>
</organism>
<dbReference type="Proteomes" id="UP001174909">
    <property type="component" value="Unassembled WGS sequence"/>
</dbReference>
<evidence type="ECO:0000256" key="2">
    <source>
        <dbReference type="ARBA" id="ARBA00030593"/>
    </source>
</evidence>
<evidence type="ECO:0000256" key="3">
    <source>
        <dbReference type="PROSITE-ProRule" id="PRU01198"/>
    </source>
</evidence>
<dbReference type="GO" id="GO:0004455">
    <property type="term" value="F:ketol-acid reductoisomerase activity"/>
    <property type="evidence" value="ECO:0007669"/>
    <property type="project" value="UniProtKB-UniRule"/>
</dbReference>
<dbReference type="SUPFAM" id="SSF48179">
    <property type="entry name" value="6-phosphogluconate dehydrogenase C-terminal domain-like"/>
    <property type="match status" value="1"/>
</dbReference>
<dbReference type="GO" id="GO:0009099">
    <property type="term" value="P:L-valine biosynthetic process"/>
    <property type="evidence" value="ECO:0007669"/>
    <property type="project" value="UniProtKB-UniRule"/>
</dbReference>
<proteinExistence type="inferred from homology"/>
<gene>
    <name evidence="6" type="ORF">GBAR_LOCUS14799</name>
</gene>
<feature type="region of interest" description="Disordered" evidence="4">
    <location>
        <begin position="42"/>
        <end position="81"/>
    </location>
</feature>
<keyword evidence="3" id="KW-0100">Branched-chain amino acid biosynthesis</keyword>